<protein>
    <submittedName>
        <fullName evidence="1">DUF1833 domain-containing protein</fullName>
    </submittedName>
</protein>
<accession>A0ABY4RAX4</accession>
<dbReference type="Pfam" id="PF08875">
    <property type="entry name" value="DUF1833"/>
    <property type="match status" value="1"/>
</dbReference>
<dbReference type="EMBL" id="CP082904">
    <property type="protein sequence ID" value="UQY45309.1"/>
    <property type="molecule type" value="Genomic_DNA"/>
</dbReference>
<dbReference type="Proteomes" id="UP001056635">
    <property type="component" value="Chromosome"/>
</dbReference>
<proteinExistence type="predicted"/>
<evidence type="ECO:0000313" key="2">
    <source>
        <dbReference type="Proteomes" id="UP001056635"/>
    </source>
</evidence>
<name>A0ABY4RAX4_9GAMM</name>
<dbReference type="RefSeq" id="WP_249893879.1">
    <property type="nucleotide sequence ID" value="NZ_CP082904.1"/>
</dbReference>
<evidence type="ECO:0000313" key="1">
    <source>
        <dbReference type="EMBL" id="UQY45309.1"/>
    </source>
</evidence>
<organism evidence="1 2">
    <name type="scientific">Mixta hanseatica</name>
    <dbReference type="NCBI Taxonomy" id="2872648"/>
    <lineage>
        <taxon>Bacteria</taxon>
        <taxon>Pseudomonadati</taxon>
        <taxon>Pseudomonadota</taxon>
        <taxon>Gammaproteobacteria</taxon>
        <taxon>Enterobacterales</taxon>
        <taxon>Erwiniaceae</taxon>
        <taxon>Mixta</taxon>
    </lineage>
</organism>
<dbReference type="InterPro" id="IPR014974">
    <property type="entry name" value="DUF1833"/>
</dbReference>
<reference evidence="1" key="1">
    <citation type="submission" date="2021-09" db="EMBL/GenBank/DDBJ databases">
        <title>First case of bloodstream infection caused by Mixta hanseatica sp. nov., a member of the Erwiniaceae family.</title>
        <authorList>
            <person name="Both A."/>
            <person name="Huang J."/>
            <person name="Wenzel P."/>
            <person name="Aepfelbacher M."/>
            <person name="Rohde H."/>
            <person name="Christner M."/>
            <person name="Hentschke M."/>
        </authorList>
    </citation>
    <scope>NUCLEOTIDE SEQUENCE</scope>
    <source>
        <strain evidence="1">X22927</strain>
    </source>
</reference>
<gene>
    <name evidence="1" type="ORF">K6958_06430</name>
</gene>
<keyword evidence="2" id="KW-1185">Reference proteome</keyword>
<sequence>MPSFREYKSRRPNRVLYDTLTFYSEVFGYIRLVNMQIFPKTFAGQVYTPCRMEISESQQSSTPVIDCTVKFSRLAQDFKQQLKKWKGAARITPISVTYQRFDSADTSTPLKPWTLYVNDVSMDQNDVTVTLTLKNPLNNNVGRLYTPEEFPGLQNA</sequence>